<keyword evidence="4" id="KW-1185">Reference proteome</keyword>
<keyword evidence="2" id="KW-0812">Transmembrane</keyword>
<comment type="caution">
    <text evidence="3">The sequence shown here is derived from an EMBL/GenBank/DDBJ whole genome shotgun (WGS) entry which is preliminary data.</text>
</comment>
<evidence type="ECO:0000256" key="1">
    <source>
        <dbReference type="SAM" id="MobiDB-lite"/>
    </source>
</evidence>
<feature type="region of interest" description="Disordered" evidence="1">
    <location>
        <begin position="34"/>
        <end position="65"/>
    </location>
</feature>
<feature type="transmembrane region" description="Helical" evidence="2">
    <location>
        <begin position="6"/>
        <end position="26"/>
    </location>
</feature>
<reference evidence="3" key="1">
    <citation type="submission" date="2022-07" db="EMBL/GenBank/DDBJ databases">
        <title>Phylogenomic reconstructions and comparative analyses of Kickxellomycotina fungi.</title>
        <authorList>
            <person name="Reynolds N.K."/>
            <person name="Stajich J.E."/>
            <person name="Barry K."/>
            <person name="Grigoriev I.V."/>
            <person name="Crous P."/>
            <person name="Smith M.E."/>
        </authorList>
    </citation>
    <scope>NUCLEOTIDE SEQUENCE</scope>
    <source>
        <strain evidence="3">RSA 567</strain>
    </source>
</reference>
<protein>
    <submittedName>
        <fullName evidence="3">Uncharacterized protein</fullName>
    </submittedName>
</protein>
<organism evidence="3 4">
    <name type="scientific">Dimargaris verticillata</name>
    <dbReference type="NCBI Taxonomy" id="2761393"/>
    <lineage>
        <taxon>Eukaryota</taxon>
        <taxon>Fungi</taxon>
        <taxon>Fungi incertae sedis</taxon>
        <taxon>Zoopagomycota</taxon>
        <taxon>Kickxellomycotina</taxon>
        <taxon>Dimargaritomycetes</taxon>
        <taxon>Dimargaritales</taxon>
        <taxon>Dimargaritaceae</taxon>
        <taxon>Dimargaris</taxon>
    </lineage>
</organism>
<feature type="non-terminal residue" evidence="3">
    <location>
        <position position="1"/>
    </location>
</feature>
<dbReference type="AlphaFoldDB" id="A0A9W8AZW9"/>
<evidence type="ECO:0000313" key="3">
    <source>
        <dbReference type="EMBL" id="KAJ1971271.1"/>
    </source>
</evidence>
<evidence type="ECO:0000313" key="4">
    <source>
        <dbReference type="Proteomes" id="UP001151582"/>
    </source>
</evidence>
<dbReference type="Proteomes" id="UP001151582">
    <property type="component" value="Unassembled WGS sequence"/>
</dbReference>
<dbReference type="EMBL" id="JANBQB010001441">
    <property type="protein sequence ID" value="KAJ1971271.1"/>
    <property type="molecule type" value="Genomic_DNA"/>
</dbReference>
<gene>
    <name evidence="3" type="ORF">H4R34_005798</name>
</gene>
<evidence type="ECO:0000256" key="2">
    <source>
        <dbReference type="SAM" id="Phobius"/>
    </source>
</evidence>
<keyword evidence="2" id="KW-0472">Membrane</keyword>
<accession>A0A9W8AZW9</accession>
<sequence>LFIPNNRYVMIFGITAFAAVTTYLAIEEYKVQPEARKSSTVEDGQPELTYQERMRQRLRDQQQSR</sequence>
<proteinExistence type="predicted"/>
<name>A0A9W8AZW9_9FUNG</name>
<feature type="compositionally biased region" description="Basic and acidic residues" evidence="1">
    <location>
        <begin position="50"/>
        <end position="65"/>
    </location>
</feature>
<keyword evidence="2" id="KW-1133">Transmembrane helix</keyword>